<name>A0ACB9IPJ5_9ASTR</name>
<protein>
    <submittedName>
        <fullName evidence="1">Uncharacterized protein</fullName>
    </submittedName>
</protein>
<gene>
    <name evidence="1" type="ORF">L1987_24956</name>
</gene>
<proteinExistence type="predicted"/>
<dbReference type="Proteomes" id="UP001056120">
    <property type="component" value="Linkage Group LG08"/>
</dbReference>
<comment type="caution">
    <text evidence="1">The sequence shown here is derived from an EMBL/GenBank/DDBJ whole genome shotgun (WGS) entry which is preliminary data.</text>
</comment>
<evidence type="ECO:0000313" key="2">
    <source>
        <dbReference type="Proteomes" id="UP001056120"/>
    </source>
</evidence>
<keyword evidence="2" id="KW-1185">Reference proteome</keyword>
<organism evidence="1 2">
    <name type="scientific">Smallanthus sonchifolius</name>
    <dbReference type="NCBI Taxonomy" id="185202"/>
    <lineage>
        <taxon>Eukaryota</taxon>
        <taxon>Viridiplantae</taxon>
        <taxon>Streptophyta</taxon>
        <taxon>Embryophyta</taxon>
        <taxon>Tracheophyta</taxon>
        <taxon>Spermatophyta</taxon>
        <taxon>Magnoliopsida</taxon>
        <taxon>eudicotyledons</taxon>
        <taxon>Gunneridae</taxon>
        <taxon>Pentapetalae</taxon>
        <taxon>asterids</taxon>
        <taxon>campanulids</taxon>
        <taxon>Asterales</taxon>
        <taxon>Asteraceae</taxon>
        <taxon>Asteroideae</taxon>
        <taxon>Heliantheae alliance</taxon>
        <taxon>Millerieae</taxon>
        <taxon>Smallanthus</taxon>
    </lineage>
</organism>
<accession>A0ACB9IPJ5</accession>
<evidence type="ECO:0000313" key="1">
    <source>
        <dbReference type="EMBL" id="KAI3808992.1"/>
    </source>
</evidence>
<sequence>MEGDEGKKPILFGLPMAAMAFESTKNQTVRLVNHFQVKVNAKQNNIKGRQFRHQRKATVSRWVDGGKEESSGRTSGNKGWWRLVDVLGCSGGYEIDNVGVS</sequence>
<reference evidence="1 2" key="2">
    <citation type="journal article" date="2022" name="Mol. Ecol. Resour.">
        <title>The genomes of chicory, endive, great burdock and yacon provide insights into Asteraceae paleo-polyploidization history and plant inulin production.</title>
        <authorList>
            <person name="Fan W."/>
            <person name="Wang S."/>
            <person name="Wang H."/>
            <person name="Wang A."/>
            <person name="Jiang F."/>
            <person name="Liu H."/>
            <person name="Zhao H."/>
            <person name="Xu D."/>
            <person name="Zhang Y."/>
        </authorList>
    </citation>
    <scope>NUCLEOTIDE SEQUENCE [LARGE SCALE GENOMIC DNA]</scope>
    <source>
        <strain evidence="2">cv. Yunnan</strain>
        <tissue evidence="1">Leaves</tissue>
    </source>
</reference>
<reference evidence="2" key="1">
    <citation type="journal article" date="2022" name="Mol. Ecol. Resour.">
        <title>The genomes of chicory, endive, great burdock and yacon provide insights into Asteraceae palaeo-polyploidization history and plant inulin production.</title>
        <authorList>
            <person name="Fan W."/>
            <person name="Wang S."/>
            <person name="Wang H."/>
            <person name="Wang A."/>
            <person name="Jiang F."/>
            <person name="Liu H."/>
            <person name="Zhao H."/>
            <person name="Xu D."/>
            <person name="Zhang Y."/>
        </authorList>
    </citation>
    <scope>NUCLEOTIDE SEQUENCE [LARGE SCALE GENOMIC DNA]</scope>
    <source>
        <strain evidence="2">cv. Yunnan</strain>
    </source>
</reference>
<dbReference type="EMBL" id="CM042025">
    <property type="protein sequence ID" value="KAI3808992.1"/>
    <property type="molecule type" value="Genomic_DNA"/>
</dbReference>